<feature type="transmembrane region" description="Helical" evidence="9">
    <location>
        <begin position="96"/>
        <end position="114"/>
    </location>
</feature>
<dbReference type="PANTHER" id="PTHR30607">
    <property type="entry name" value="POTASSIUM-TRANSPORTING ATPASE A CHAIN"/>
    <property type="match status" value="1"/>
</dbReference>
<comment type="subunit">
    <text evidence="9">The system is composed of three essential subunits: KdpA, KdpB and KdpC.</text>
</comment>
<dbReference type="HAMAP" id="MF_00275">
    <property type="entry name" value="KdpA"/>
    <property type="match status" value="1"/>
</dbReference>
<keyword evidence="5 9" id="KW-0630">Potassium</keyword>
<feature type="transmembrane region" description="Helical" evidence="9">
    <location>
        <begin position="529"/>
        <end position="552"/>
    </location>
</feature>
<comment type="subcellular location">
    <subcellularLocation>
        <location evidence="9">Cell membrane</location>
        <topology evidence="9">Multi-pass membrane protein</topology>
    </subcellularLocation>
</comment>
<dbReference type="GO" id="GO:0008556">
    <property type="term" value="F:P-type potassium transmembrane transporter activity"/>
    <property type="evidence" value="ECO:0007669"/>
    <property type="project" value="InterPro"/>
</dbReference>
<evidence type="ECO:0000256" key="4">
    <source>
        <dbReference type="ARBA" id="ARBA00022692"/>
    </source>
</evidence>
<dbReference type="HOGENOM" id="CLU_018614_3_0_9"/>
<keyword evidence="1 9" id="KW-0813">Transport</keyword>
<feature type="transmembrane region" description="Helical" evidence="9">
    <location>
        <begin position="177"/>
        <end position="199"/>
    </location>
</feature>
<dbReference type="Pfam" id="PF03814">
    <property type="entry name" value="KdpA"/>
    <property type="match status" value="1"/>
</dbReference>
<feature type="transmembrane region" description="Helical" evidence="9">
    <location>
        <begin position="383"/>
        <end position="402"/>
    </location>
</feature>
<evidence type="ECO:0000256" key="6">
    <source>
        <dbReference type="ARBA" id="ARBA00022989"/>
    </source>
</evidence>
<dbReference type="InterPro" id="IPR004623">
    <property type="entry name" value="KdpA"/>
</dbReference>
<protein>
    <recommendedName>
        <fullName evidence="9">Potassium-transporting ATPase potassium-binding subunit</fullName>
    </recommendedName>
    <alternativeName>
        <fullName evidence="9">ATP phosphohydrolase [potassium-transporting] A chain</fullName>
    </alternativeName>
    <alternativeName>
        <fullName evidence="9">Potassium-binding and translocating subunit A</fullName>
    </alternativeName>
    <alternativeName>
        <fullName evidence="9">Potassium-translocating ATPase A chain</fullName>
    </alternativeName>
</protein>
<dbReference type="eggNOG" id="COG2060">
    <property type="taxonomic scope" value="Bacteria"/>
</dbReference>
<keyword evidence="4 9" id="KW-0812">Transmembrane</keyword>
<evidence type="ECO:0000256" key="9">
    <source>
        <dbReference type="HAMAP-Rule" id="MF_00275"/>
    </source>
</evidence>
<dbReference type="AlphaFoldDB" id="C9R8E6"/>
<feature type="transmembrane region" description="Helical" evidence="9">
    <location>
        <begin position="66"/>
        <end position="84"/>
    </location>
</feature>
<evidence type="ECO:0000256" key="7">
    <source>
        <dbReference type="ARBA" id="ARBA00023065"/>
    </source>
</evidence>
<dbReference type="STRING" id="429009.Adeg_1479"/>
<feature type="transmembrane region" description="Helical" evidence="9">
    <location>
        <begin position="257"/>
        <end position="278"/>
    </location>
</feature>
<evidence type="ECO:0000256" key="3">
    <source>
        <dbReference type="ARBA" id="ARBA00022538"/>
    </source>
</evidence>
<evidence type="ECO:0000256" key="1">
    <source>
        <dbReference type="ARBA" id="ARBA00022448"/>
    </source>
</evidence>
<evidence type="ECO:0000313" key="11">
    <source>
        <dbReference type="Proteomes" id="UP000002620"/>
    </source>
</evidence>
<feature type="transmembrane region" description="Helical" evidence="9">
    <location>
        <begin position="285"/>
        <end position="307"/>
    </location>
</feature>
<feature type="transmembrane region" description="Helical" evidence="9">
    <location>
        <begin position="331"/>
        <end position="351"/>
    </location>
</feature>
<accession>C9R8E6</accession>
<evidence type="ECO:0000313" key="10">
    <source>
        <dbReference type="EMBL" id="ACX52575.1"/>
    </source>
</evidence>
<keyword evidence="11" id="KW-1185">Reference proteome</keyword>
<dbReference type="PIRSF" id="PIRSF001294">
    <property type="entry name" value="K_ATPaseA"/>
    <property type="match status" value="1"/>
</dbReference>
<dbReference type="GO" id="GO:0030955">
    <property type="term" value="F:potassium ion binding"/>
    <property type="evidence" value="ECO:0007669"/>
    <property type="project" value="UniProtKB-UniRule"/>
</dbReference>
<dbReference type="EMBL" id="CP001785">
    <property type="protein sequence ID" value="ACX52575.1"/>
    <property type="molecule type" value="Genomic_DNA"/>
</dbReference>
<dbReference type="PANTHER" id="PTHR30607:SF2">
    <property type="entry name" value="POTASSIUM-TRANSPORTING ATPASE POTASSIUM-BINDING SUBUNIT"/>
    <property type="match status" value="1"/>
</dbReference>
<feature type="transmembrane region" description="Helical" evidence="9">
    <location>
        <begin position="134"/>
        <end position="156"/>
    </location>
</feature>
<proteinExistence type="inferred from homology"/>
<keyword evidence="7 9" id="KW-0406">Ion transport</keyword>
<evidence type="ECO:0000256" key="5">
    <source>
        <dbReference type="ARBA" id="ARBA00022958"/>
    </source>
</evidence>
<dbReference type="GO" id="GO:0005886">
    <property type="term" value="C:plasma membrane"/>
    <property type="evidence" value="ECO:0007669"/>
    <property type="project" value="UniProtKB-SubCell"/>
</dbReference>
<organism evidence="10 11">
    <name type="scientific">Ammonifex degensii (strain DSM 10501 / KC4)</name>
    <dbReference type="NCBI Taxonomy" id="429009"/>
    <lineage>
        <taxon>Bacteria</taxon>
        <taxon>Bacillati</taxon>
        <taxon>Bacillota</taxon>
        <taxon>Clostridia</taxon>
        <taxon>Thermoanaerobacterales</taxon>
        <taxon>Thermoanaerobacteraceae</taxon>
        <taxon>Ammonifex</taxon>
    </lineage>
</organism>
<feature type="transmembrane region" description="Helical" evidence="9">
    <location>
        <begin position="484"/>
        <end position="508"/>
    </location>
</feature>
<keyword evidence="2 9" id="KW-1003">Cell membrane</keyword>
<dbReference type="OrthoDB" id="9763796at2"/>
<reference evidence="10 11" key="1">
    <citation type="submission" date="2009-10" db="EMBL/GenBank/DDBJ databases">
        <title>Complete sequence of chromosome of Ammonifex degensii KC4.</title>
        <authorList>
            <consortium name="US DOE Joint Genome Institute"/>
            <person name="Kerfeld C."/>
            <person name="Goodner B."/>
            <person name="Huber H."/>
            <person name="Stetter K."/>
            <person name="Lucas S."/>
            <person name="Copeland A."/>
            <person name="Lapidus A."/>
            <person name="Glavina del Rio T."/>
            <person name="Dalin E."/>
            <person name="Tice H."/>
            <person name="Bruce D."/>
            <person name="Goodwin L."/>
            <person name="Pitluck S."/>
            <person name="Saunders E."/>
            <person name="Brettin T."/>
            <person name="Detter J.C."/>
            <person name="Han C."/>
            <person name="Larimer F."/>
            <person name="Land M."/>
            <person name="Hauser L."/>
            <person name="Kyrpides N."/>
            <person name="Ovchinnikova G."/>
            <person name="Richardson P."/>
        </authorList>
    </citation>
    <scope>NUCLEOTIDE SEQUENCE [LARGE SCALE GENOMIC DNA]</scope>
    <source>
        <strain evidence="11">DSM 10501 / KC4</strain>
    </source>
</reference>
<dbReference type="KEGG" id="adg:Adeg_1479"/>
<evidence type="ECO:0000256" key="2">
    <source>
        <dbReference type="ARBA" id="ARBA00022475"/>
    </source>
</evidence>
<evidence type="ECO:0000256" key="8">
    <source>
        <dbReference type="ARBA" id="ARBA00023136"/>
    </source>
</evidence>
<sequence length="568" mass="61110">MTWRIILEVSFFAAVLTALAVPLGFYMARVFEGERTLLSPLLRPIEGVVYRLAGVNPYAEMSWTRYLGSLLLFNFWGLLAGYLLLRWQNHLSFNPLHLPGVPGVLAFNTIVSFVTNTNWQAYSGETTMSYFSQMFVLAVQNFLSAATGLAGAVALTRAFARKEKKTLGNVWVDLTRSVLYILLPISLVVALVLVSQGVVQTLHPPVKAVTLEGREQTIPLGPVASREAIKLLGTNGGGFFNANSAHPFENPNPFTNFLEAMLITILPAALCFTFGRMVRNLRQGWVIYGVMMFLFLVGAFTCCWFEAQGNPLFSRLGFSAGPNLEGKEWRFGAIDSALFATVTTAVSCGAVDSLHDSFTPLGGLVLLANILTGEVIFGGIGSGLYGMIAYALLTVFLAGLMVGRSPEFLGKKIEKREVKLSLAVVLVPAFLVLFFSALAVILPAGREGITAAGPHGLSQVLYAFASTANNNGSAFGGLKADLPFYLWTTALAMLLGRFLPLAAVLALAGSLVEKKTIPPSPGTFPTTSWLFAVLLVGVIIIVGALTFLPGLALGPILEQLLLARGRLF</sequence>
<dbReference type="RefSeq" id="WP_015739452.1">
    <property type="nucleotide sequence ID" value="NC_013385.1"/>
</dbReference>
<gene>
    <name evidence="9" type="primary">kdpA</name>
    <name evidence="10" type="ordered locus">Adeg_1479</name>
</gene>
<feature type="transmembrane region" description="Helical" evidence="9">
    <location>
        <begin position="358"/>
        <end position="377"/>
    </location>
</feature>
<keyword evidence="3 9" id="KW-0633">Potassium transport</keyword>
<dbReference type="NCBIfam" id="TIGR00680">
    <property type="entry name" value="kdpA"/>
    <property type="match status" value="1"/>
</dbReference>
<keyword evidence="8 9" id="KW-0472">Membrane</keyword>
<dbReference type="GO" id="GO:0016787">
    <property type="term" value="F:hydrolase activity"/>
    <property type="evidence" value="ECO:0007669"/>
    <property type="project" value="UniProtKB-KW"/>
</dbReference>
<comment type="similarity">
    <text evidence="9">Belongs to the KdpA family.</text>
</comment>
<name>C9R8E6_AMMDK</name>
<comment type="function">
    <text evidence="9">Part of the high-affinity ATP-driven potassium transport (or Kdp) system, which catalyzes the hydrolysis of ATP coupled with the electrogenic transport of potassium into the cytoplasm. This subunit binds the extracellular potassium ions and delivers the ions to the membrane domain of KdpB through an intramembrane tunnel.</text>
</comment>
<dbReference type="Proteomes" id="UP000002620">
    <property type="component" value="Chromosome"/>
</dbReference>
<keyword evidence="6 9" id="KW-1133">Transmembrane helix</keyword>
<feature type="transmembrane region" description="Helical" evidence="9">
    <location>
        <begin position="422"/>
        <end position="442"/>
    </location>
</feature>
<keyword evidence="10" id="KW-0378">Hydrolase</keyword>